<evidence type="ECO:0000256" key="5">
    <source>
        <dbReference type="PROSITE-ProRule" id="PRU00284"/>
    </source>
</evidence>
<protein>
    <recommendedName>
        <fullName evidence="11">Methyl-accepting chemotaxis protein</fullName>
    </recommendedName>
</protein>
<sequence length="529" mass="54126">MADTGTVKGGGWLADRRIRTKILFALTAMALTAVVTGAFALSRMSAMDGKVSKMRAENVQELVLLSKIRGAQSLINHNAAMQLGSGGDPQVIALAQKGTGDAIKQLNAALEEYLKLPKSAAAQRTVDEFTSLWQQFTGAMADLAQGKPATIDFNKVVPGMEAAVAELADHQAADADAAVQDAHSQYSTARLQVLLTLIVGLVVATALALYVAASITRRLAPVVGAMDAMAAGDLSTTAPVGGRDEIGNMAGAVNRATASVRETVAALARSAELVARSSSQLDAVTAGVAGSAQAVSARAREADQTAAQVSGNVQTVAAASDEMSASIREIARNASEGARVAGQAVTVVTTTNDTVSKLGQSSAEIGDVVKVITSIAEQTNLLALNATIEAARAGEAGKGFAVVAGEVKELAQETARATEDIATRVRTIQADTDSAVAAIEQISMIIGQISQYQTTIASAVDEQTATTSEMTRNVGEAAGGAQTIAATIAEVAAAAEETNRSVAAGREASGELAGLSGELQRLVSRFKHV</sequence>
<feature type="transmembrane region" description="Helical" evidence="6">
    <location>
        <begin position="22"/>
        <end position="41"/>
    </location>
</feature>
<dbReference type="Pfam" id="PF12729">
    <property type="entry name" value="4HB_MCP_1"/>
    <property type="match status" value="1"/>
</dbReference>
<keyword evidence="3 5" id="KW-0807">Transducer</keyword>
<evidence type="ECO:0000259" key="7">
    <source>
        <dbReference type="PROSITE" id="PS50111"/>
    </source>
</evidence>
<dbReference type="SMART" id="SM00283">
    <property type="entry name" value="MA"/>
    <property type="match status" value="1"/>
</dbReference>
<dbReference type="InterPro" id="IPR004089">
    <property type="entry name" value="MCPsignal_dom"/>
</dbReference>
<gene>
    <name evidence="9" type="ORF">GCM10009827_075090</name>
</gene>
<dbReference type="PRINTS" id="PR00260">
    <property type="entry name" value="CHEMTRNSDUCR"/>
</dbReference>
<keyword evidence="1 6" id="KW-0812">Transmembrane</keyword>
<evidence type="ECO:0000259" key="8">
    <source>
        <dbReference type="PROSITE" id="PS50885"/>
    </source>
</evidence>
<dbReference type="Pfam" id="PF00015">
    <property type="entry name" value="MCPsignal"/>
    <property type="match status" value="1"/>
</dbReference>
<dbReference type="Gene3D" id="1.10.287.950">
    <property type="entry name" value="Methyl-accepting chemotaxis protein"/>
    <property type="match status" value="1"/>
</dbReference>
<dbReference type="Pfam" id="PF00672">
    <property type="entry name" value="HAMP"/>
    <property type="match status" value="1"/>
</dbReference>
<evidence type="ECO:0000256" key="2">
    <source>
        <dbReference type="ARBA" id="ARBA00022989"/>
    </source>
</evidence>
<dbReference type="CDD" id="cd06225">
    <property type="entry name" value="HAMP"/>
    <property type="match status" value="1"/>
</dbReference>
<evidence type="ECO:0000313" key="9">
    <source>
        <dbReference type="EMBL" id="GAA1544226.1"/>
    </source>
</evidence>
<accession>A0ABN2BRU1</accession>
<dbReference type="InterPro" id="IPR024478">
    <property type="entry name" value="HlyB_4HB_MCP"/>
</dbReference>
<evidence type="ECO:0000313" key="10">
    <source>
        <dbReference type="Proteomes" id="UP001501470"/>
    </source>
</evidence>
<dbReference type="RefSeq" id="WP_344507705.1">
    <property type="nucleotide sequence ID" value="NZ_BAAAQD010000017.1"/>
</dbReference>
<evidence type="ECO:0008006" key="11">
    <source>
        <dbReference type="Google" id="ProtNLM"/>
    </source>
</evidence>
<organism evidence="9 10">
    <name type="scientific">Dactylosporangium maewongense</name>
    <dbReference type="NCBI Taxonomy" id="634393"/>
    <lineage>
        <taxon>Bacteria</taxon>
        <taxon>Bacillati</taxon>
        <taxon>Actinomycetota</taxon>
        <taxon>Actinomycetes</taxon>
        <taxon>Micromonosporales</taxon>
        <taxon>Micromonosporaceae</taxon>
        <taxon>Dactylosporangium</taxon>
    </lineage>
</organism>
<comment type="caution">
    <text evidence="9">The sequence shown here is derived from an EMBL/GenBank/DDBJ whole genome shotgun (WGS) entry which is preliminary data.</text>
</comment>
<keyword evidence="10" id="KW-1185">Reference proteome</keyword>
<keyword evidence="6" id="KW-0472">Membrane</keyword>
<comment type="similarity">
    <text evidence="4">Belongs to the methyl-accepting chemotaxis (MCP) protein family.</text>
</comment>
<keyword evidence="2 6" id="KW-1133">Transmembrane helix</keyword>
<dbReference type="PROSITE" id="PS50885">
    <property type="entry name" value="HAMP"/>
    <property type="match status" value="1"/>
</dbReference>
<dbReference type="SUPFAM" id="SSF58104">
    <property type="entry name" value="Methyl-accepting chemotaxis protein (MCP) signaling domain"/>
    <property type="match status" value="1"/>
</dbReference>
<dbReference type="SMART" id="SM00304">
    <property type="entry name" value="HAMP"/>
    <property type="match status" value="1"/>
</dbReference>
<proteinExistence type="inferred from homology"/>
<dbReference type="EMBL" id="BAAAQD010000017">
    <property type="protein sequence ID" value="GAA1544226.1"/>
    <property type="molecule type" value="Genomic_DNA"/>
</dbReference>
<evidence type="ECO:0000256" key="4">
    <source>
        <dbReference type="ARBA" id="ARBA00029447"/>
    </source>
</evidence>
<evidence type="ECO:0000256" key="3">
    <source>
        <dbReference type="ARBA" id="ARBA00023224"/>
    </source>
</evidence>
<evidence type="ECO:0000256" key="6">
    <source>
        <dbReference type="SAM" id="Phobius"/>
    </source>
</evidence>
<feature type="domain" description="Methyl-accepting transducer" evidence="7">
    <location>
        <begin position="270"/>
        <end position="499"/>
    </location>
</feature>
<evidence type="ECO:0000256" key="1">
    <source>
        <dbReference type="ARBA" id="ARBA00022692"/>
    </source>
</evidence>
<feature type="transmembrane region" description="Helical" evidence="6">
    <location>
        <begin position="193"/>
        <end position="213"/>
    </location>
</feature>
<dbReference type="InterPro" id="IPR004090">
    <property type="entry name" value="Chemotax_Me-accpt_rcpt"/>
</dbReference>
<dbReference type="PANTHER" id="PTHR32089">
    <property type="entry name" value="METHYL-ACCEPTING CHEMOTAXIS PROTEIN MCPB"/>
    <property type="match status" value="1"/>
</dbReference>
<name>A0ABN2BRU1_9ACTN</name>
<dbReference type="InterPro" id="IPR003660">
    <property type="entry name" value="HAMP_dom"/>
</dbReference>
<reference evidence="9 10" key="1">
    <citation type="journal article" date="2019" name="Int. J. Syst. Evol. Microbiol.">
        <title>The Global Catalogue of Microorganisms (GCM) 10K type strain sequencing project: providing services to taxonomists for standard genome sequencing and annotation.</title>
        <authorList>
            <consortium name="The Broad Institute Genomics Platform"/>
            <consortium name="The Broad Institute Genome Sequencing Center for Infectious Disease"/>
            <person name="Wu L."/>
            <person name="Ma J."/>
        </authorList>
    </citation>
    <scope>NUCLEOTIDE SEQUENCE [LARGE SCALE GENOMIC DNA]</scope>
    <source>
        <strain evidence="9 10">JCM 15933</strain>
    </source>
</reference>
<dbReference type="PROSITE" id="PS50111">
    <property type="entry name" value="CHEMOTAXIS_TRANSDUC_2"/>
    <property type="match status" value="1"/>
</dbReference>
<feature type="domain" description="HAMP" evidence="8">
    <location>
        <begin position="213"/>
        <end position="265"/>
    </location>
</feature>
<dbReference type="PANTHER" id="PTHR32089:SF112">
    <property type="entry name" value="LYSOZYME-LIKE PROTEIN-RELATED"/>
    <property type="match status" value="1"/>
</dbReference>
<dbReference type="Proteomes" id="UP001501470">
    <property type="component" value="Unassembled WGS sequence"/>
</dbReference>